<dbReference type="EMBL" id="ASHM01094644">
    <property type="protein sequence ID" value="PNX65053.1"/>
    <property type="molecule type" value="Genomic_DNA"/>
</dbReference>
<comment type="caution">
    <text evidence="1">The sequence shown here is derived from an EMBL/GenBank/DDBJ whole genome shotgun (WGS) entry which is preliminary data.</text>
</comment>
<name>A0A2K3KFM2_TRIPR</name>
<evidence type="ECO:0000313" key="1">
    <source>
        <dbReference type="EMBL" id="PNX65053.1"/>
    </source>
</evidence>
<evidence type="ECO:0000313" key="2">
    <source>
        <dbReference type="Proteomes" id="UP000236291"/>
    </source>
</evidence>
<protein>
    <submittedName>
        <fullName evidence="1">Uncharacterized protein</fullName>
    </submittedName>
</protein>
<dbReference type="Proteomes" id="UP000236291">
    <property type="component" value="Unassembled WGS sequence"/>
</dbReference>
<sequence>MTDSSMAVPVSPNDSVSSERRFLKHIRDNVHSNIFLEPDLQ</sequence>
<reference evidence="1 2" key="1">
    <citation type="journal article" date="2014" name="Am. J. Bot.">
        <title>Genome assembly and annotation for red clover (Trifolium pratense; Fabaceae).</title>
        <authorList>
            <person name="Istvanek J."/>
            <person name="Jaros M."/>
            <person name="Krenek A."/>
            <person name="Repkova J."/>
        </authorList>
    </citation>
    <scope>NUCLEOTIDE SEQUENCE [LARGE SCALE GENOMIC DNA]</scope>
    <source>
        <strain evidence="2">cv. Tatra</strain>
        <tissue evidence="1">Young leaves</tissue>
    </source>
</reference>
<accession>A0A2K3KFM2</accession>
<reference evidence="1 2" key="2">
    <citation type="journal article" date="2017" name="Front. Plant Sci.">
        <title>Gene Classification and Mining of Molecular Markers Useful in Red Clover (Trifolium pratense) Breeding.</title>
        <authorList>
            <person name="Istvanek J."/>
            <person name="Dluhosova J."/>
            <person name="Dluhos P."/>
            <person name="Patkova L."/>
            <person name="Nedelnik J."/>
            <person name="Repkova J."/>
        </authorList>
    </citation>
    <scope>NUCLEOTIDE SEQUENCE [LARGE SCALE GENOMIC DNA]</scope>
    <source>
        <strain evidence="2">cv. Tatra</strain>
        <tissue evidence="1">Young leaves</tissue>
    </source>
</reference>
<organism evidence="1 2">
    <name type="scientific">Trifolium pratense</name>
    <name type="common">Red clover</name>
    <dbReference type="NCBI Taxonomy" id="57577"/>
    <lineage>
        <taxon>Eukaryota</taxon>
        <taxon>Viridiplantae</taxon>
        <taxon>Streptophyta</taxon>
        <taxon>Embryophyta</taxon>
        <taxon>Tracheophyta</taxon>
        <taxon>Spermatophyta</taxon>
        <taxon>Magnoliopsida</taxon>
        <taxon>eudicotyledons</taxon>
        <taxon>Gunneridae</taxon>
        <taxon>Pentapetalae</taxon>
        <taxon>rosids</taxon>
        <taxon>fabids</taxon>
        <taxon>Fabales</taxon>
        <taxon>Fabaceae</taxon>
        <taxon>Papilionoideae</taxon>
        <taxon>50 kb inversion clade</taxon>
        <taxon>NPAAA clade</taxon>
        <taxon>Hologalegina</taxon>
        <taxon>IRL clade</taxon>
        <taxon>Trifolieae</taxon>
        <taxon>Trifolium</taxon>
    </lineage>
</organism>
<proteinExistence type="predicted"/>
<gene>
    <name evidence="1" type="ORF">L195_g054339</name>
</gene>
<dbReference type="AlphaFoldDB" id="A0A2K3KFM2"/>